<gene>
    <name evidence="1" type="ORF">SD77_2518</name>
</gene>
<comment type="caution">
    <text evidence="1">The sequence shown here is derived from an EMBL/GenBank/DDBJ whole genome shotgun (WGS) entry which is preliminary data.</text>
</comment>
<evidence type="ECO:0000313" key="2">
    <source>
        <dbReference type="Proteomes" id="UP000031982"/>
    </source>
</evidence>
<name>A0ABR5AZD8_BACBA</name>
<protein>
    <submittedName>
        <fullName evidence="1">Uncharacterized protein</fullName>
    </submittedName>
</protein>
<sequence length="52" mass="5923">MISDAELSIFIKELGELIDDYYRCPEESLKEAIYQDILLLGTAISVEDEHCS</sequence>
<dbReference type="EMBL" id="JXLP01000002">
    <property type="protein sequence ID" value="KIL80064.1"/>
    <property type="molecule type" value="Genomic_DNA"/>
</dbReference>
<dbReference type="RefSeq" id="WP_169799365.1">
    <property type="nucleotide sequence ID" value="NZ_JARTHD010000044.1"/>
</dbReference>
<proteinExistence type="predicted"/>
<dbReference type="Proteomes" id="UP000031982">
    <property type="component" value="Unassembled WGS sequence"/>
</dbReference>
<evidence type="ECO:0000313" key="1">
    <source>
        <dbReference type="EMBL" id="KIL80064.1"/>
    </source>
</evidence>
<reference evidence="1 2" key="1">
    <citation type="submission" date="2015-01" db="EMBL/GenBank/DDBJ databases">
        <title>Genome Assembly of Bacillus badius MTCC 1458.</title>
        <authorList>
            <person name="Verma A."/>
            <person name="Khatri I."/>
            <person name="Mual P."/>
            <person name="Subramanian S."/>
            <person name="Krishnamurthi S."/>
        </authorList>
    </citation>
    <scope>NUCLEOTIDE SEQUENCE [LARGE SCALE GENOMIC DNA]</scope>
    <source>
        <strain evidence="1 2">MTCC 1458</strain>
    </source>
</reference>
<organism evidence="1 2">
    <name type="scientific">Bacillus badius</name>
    <dbReference type="NCBI Taxonomy" id="1455"/>
    <lineage>
        <taxon>Bacteria</taxon>
        <taxon>Bacillati</taxon>
        <taxon>Bacillota</taxon>
        <taxon>Bacilli</taxon>
        <taxon>Bacillales</taxon>
        <taxon>Bacillaceae</taxon>
        <taxon>Pseudobacillus</taxon>
    </lineage>
</organism>
<keyword evidence="2" id="KW-1185">Reference proteome</keyword>
<accession>A0ABR5AZD8</accession>